<organism evidence="1 2">
    <name type="scientific">Streptomyces phaeofaciens</name>
    <dbReference type="NCBI Taxonomy" id="68254"/>
    <lineage>
        <taxon>Bacteria</taxon>
        <taxon>Bacillati</taxon>
        <taxon>Actinomycetota</taxon>
        <taxon>Actinomycetes</taxon>
        <taxon>Kitasatosporales</taxon>
        <taxon>Streptomycetaceae</taxon>
        <taxon>Streptomyces</taxon>
    </lineage>
</organism>
<protein>
    <submittedName>
        <fullName evidence="1">Uncharacterized protein</fullName>
    </submittedName>
</protein>
<dbReference type="EMBL" id="BMSA01000003">
    <property type="protein sequence ID" value="GGT40751.1"/>
    <property type="molecule type" value="Genomic_DNA"/>
</dbReference>
<comment type="caution">
    <text evidence="1">The sequence shown here is derived from an EMBL/GenBank/DDBJ whole genome shotgun (WGS) entry which is preliminary data.</text>
</comment>
<sequence>MRRAGAGAGVGTGAAVGAGTGAGVGGGGAVLVVGGFATCLTSPMVMPRRKYRWRE</sequence>
<evidence type="ECO:0000313" key="2">
    <source>
        <dbReference type="Proteomes" id="UP000646776"/>
    </source>
</evidence>
<keyword evidence="2" id="KW-1185">Reference proteome</keyword>
<dbReference type="AlphaFoldDB" id="A0A918H823"/>
<accession>A0A918H823</accession>
<name>A0A918H823_9ACTN</name>
<gene>
    <name evidence="1" type="ORF">GCM10010226_16410</name>
</gene>
<reference evidence="1" key="1">
    <citation type="journal article" date="2014" name="Int. J. Syst. Evol. Microbiol.">
        <title>Complete genome sequence of Corynebacterium casei LMG S-19264T (=DSM 44701T), isolated from a smear-ripened cheese.</title>
        <authorList>
            <consortium name="US DOE Joint Genome Institute (JGI-PGF)"/>
            <person name="Walter F."/>
            <person name="Albersmeier A."/>
            <person name="Kalinowski J."/>
            <person name="Ruckert C."/>
        </authorList>
    </citation>
    <scope>NUCLEOTIDE SEQUENCE</scope>
    <source>
        <strain evidence="1">JCM 4125</strain>
    </source>
</reference>
<evidence type="ECO:0000313" key="1">
    <source>
        <dbReference type="EMBL" id="GGT40751.1"/>
    </source>
</evidence>
<proteinExistence type="predicted"/>
<reference evidence="1" key="2">
    <citation type="submission" date="2020-09" db="EMBL/GenBank/DDBJ databases">
        <authorList>
            <person name="Sun Q."/>
            <person name="Ohkuma M."/>
        </authorList>
    </citation>
    <scope>NUCLEOTIDE SEQUENCE</scope>
    <source>
        <strain evidence="1">JCM 4125</strain>
    </source>
</reference>
<dbReference type="Proteomes" id="UP000646776">
    <property type="component" value="Unassembled WGS sequence"/>
</dbReference>